<dbReference type="EMBL" id="FOGD01000021">
    <property type="protein sequence ID" value="SER87225.1"/>
    <property type="molecule type" value="Genomic_DNA"/>
</dbReference>
<dbReference type="AlphaFoldDB" id="A0A1H9SQY5"/>
<dbReference type="OrthoDB" id="9790457at2"/>
<dbReference type="STRING" id="180197.SAMN02982919_03199"/>
<gene>
    <name evidence="1" type="ORF">SAMN02982919_03199</name>
</gene>
<evidence type="ECO:0000313" key="2">
    <source>
        <dbReference type="Proteomes" id="UP000199766"/>
    </source>
</evidence>
<sequence length="227" mass="25540">MSYFENVNPDLLAEVKSDAKRICEFGCGAGALARAIKSINPSVHYVGVEIAEDPLLKAKDVLDVAIQRNLDLIPSWRKDREMSGALHEASFDHVIFGDVLEHLYDPESAVQQAVEILSENGTLLACIPNVQHWSVFTQLVIGSWPRVDAGIFDRTHIRWFTLHDMVNLMQKSGLVVEKIVPRIFQQEQGIEIMEYLEPLAIYLGVDSDSFLRQGLPLQYILVAKRIA</sequence>
<dbReference type="PANTHER" id="PTHR43861">
    <property type="entry name" value="TRANS-ACONITATE 2-METHYLTRANSFERASE-RELATED"/>
    <property type="match status" value="1"/>
</dbReference>
<keyword evidence="1" id="KW-0489">Methyltransferase</keyword>
<dbReference type="GO" id="GO:0032259">
    <property type="term" value="P:methylation"/>
    <property type="evidence" value="ECO:0007669"/>
    <property type="project" value="UniProtKB-KW"/>
</dbReference>
<accession>A0A1H9SQY5</accession>
<protein>
    <submittedName>
        <fullName evidence="1">Methyltransferase domain-containing protein</fullName>
    </submittedName>
</protein>
<evidence type="ECO:0000313" key="1">
    <source>
        <dbReference type="EMBL" id="SER87225.1"/>
    </source>
</evidence>
<dbReference type="CDD" id="cd02440">
    <property type="entry name" value="AdoMet_MTases"/>
    <property type="match status" value="1"/>
</dbReference>
<dbReference type="GO" id="GO:0008168">
    <property type="term" value="F:methyltransferase activity"/>
    <property type="evidence" value="ECO:0007669"/>
    <property type="project" value="UniProtKB-KW"/>
</dbReference>
<keyword evidence="1" id="KW-0808">Transferase</keyword>
<dbReference type="Proteomes" id="UP000199766">
    <property type="component" value="Unassembled WGS sequence"/>
</dbReference>
<proteinExistence type="predicted"/>
<keyword evidence="2" id="KW-1185">Reference proteome</keyword>
<reference evidence="1 2" key="1">
    <citation type="submission" date="2016-10" db="EMBL/GenBank/DDBJ databases">
        <authorList>
            <person name="de Groot N.N."/>
        </authorList>
    </citation>
    <scope>NUCLEOTIDE SEQUENCE [LARGE SCALE GENOMIC DNA]</scope>
    <source>
        <strain evidence="1 2">ATCC 35958</strain>
    </source>
</reference>
<dbReference type="SUPFAM" id="SSF53335">
    <property type="entry name" value="S-adenosyl-L-methionine-dependent methyltransferases"/>
    <property type="match status" value="1"/>
</dbReference>
<dbReference type="Pfam" id="PF13489">
    <property type="entry name" value="Methyltransf_23"/>
    <property type="match status" value="1"/>
</dbReference>
<dbReference type="Gene3D" id="3.40.50.150">
    <property type="entry name" value="Vaccinia Virus protein VP39"/>
    <property type="match status" value="1"/>
</dbReference>
<organism evidence="1 2">
    <name type="scientific">Giesbergeria anulus</name>
    <dbReference type="NCBI Taxonomy" id="180197"/>
    <lineage>
        <taxon>Bacteria</taxon>
        <taxon>Pseudomonadati</taxon>
        <taxon>Pseudomonadota</taxon>
        <taxon>Betaproteobacteria</taxon>
        <taxon>Burkholderiales</taxon>
        <taxon>Comamonadaceae</taxon>
        <taxon>Giesbergeria</taxon>
    </lineage>
</organism>
<name>A0A1H9SQY5_9BURK</name>
<dbReference type="RefSeq" id="WP_091459339.1">
    <property type="nucleotide sequence ID" value="NZ_FOGD01000021.1"/>
</dbReference>
<dbReference type="InterPro" id="IPR029063">
    <property type="entry name" value="SAM-dependent_MTases_sf"/>
</dbReference>